<evidence type="ECO:0000313" key="5">
    <source>
        <dbReference type="Proteomes" id="UP000003706"/>
    </source>
</evidence>
<dbReference type="Pfam" id="PF06094">
    <property type="entry name" value="GGACT"/>
    <property type="match status" value="1"/>
</dbReference>
<dbReference type="PANTHER" id="PTHR31544:SF2">
    <property type="entry name" value="AIG2-LIKE PROTEIN D"/>
    <property type="match status" value="1"/>
</dbReference>
<keyword evidence="1" id="KW-0808">Transferase</keyword>
<feature type="domain" description="Gamma-glutamylcyclotransferase AIG2-like" evidence="3">
    <location>
        <begin position="13"/>
        <end position="112"/>
    </location>
</feature>
<gene>
    <name evidence="4" type="ORF">MetfoDRAFT_1388</name>
</gene>
<evidence type="ECO:0000259" key="3">
    <source>
        <dbReference type="Pfam" id="PF06094"/>
    </source>
</evidence>
<dbReference type="CDD" id="cd06661">
    <property type="entry name" value="GGCT_like"/>
    <property type="match status" value="1"/>
</dbReference>
<accession>H1L014</accession>
<dbReference type="EMBL" id="AGJL01000036">
    <property type="protein sequence ID" value="EHP85312.1"/>
    <property type="molecule type" value="Genomic_DNA"/>
</dbReference>
<organism evidence="4 5">
    <name type="scientific">Methanotorris formicicus Mc-S-70</name>
    <dbReference type="NCBI Taxonomy" id="647171"/>
    <lineage>
        <taxon>Archaea</taxon>
        <taxon>Methanobacteriati</taxon>
        <taxon>Methanobacteriota</taxon>
        <taxon>Methanomada group</taxon>
        <taxon>Methanococci</taxon>
        <taxon>Methanococcales</taxon>
        <taxon>Methanocaldococcaceae</taxon>
        <taxon>Methanotorris</taxon>
    </lineage>
</organism>
<dbReference type="RefSeq" id="WP_007044817.1">
    <property type="nucleotide sequence ID" value="NZ_AGJL01000036.1"/>
</dbReference>
<evidence type="ECO:0000256" key="1">
    <source>
        <dbReference type="ARBA" id="ARBA00022679"/>
    </source>
</evidence>
<reference evidence="4 5" key="1">
    <citation type="submission" date="2011-09" db="EMBL/GenBank/DDBJ databases">
        <title>The draft genome of Methanotorris formicicus Mc-S-70.</title>
        <authorList>
            <consortium name="US DOE Joint Genome Institute (JGI-PGF)"/>
            <person name="Lucas S."/>
            <person name="Han J."/>
            <person name="Lapidus A."/>
            <person name="Cheng J.-F."/>
            <person name="Goodwin L."/>
            <person name="Pitluck S."/>
            <person name="Peters L."/>
            <person name="Land M.L."/>
            <person name="Hauser L."/>
            <person name="Sieprawska-Lupa M."/>
            <person name="Takai K."/>
            <person name="Miyazaki J."/>
            <person name="Whitman W."/>
            <person name="Woyke T.J."/>
        </authorList>
    </citation>
    <scope>NUCLEOTIDE SEQUENCE [LARGE SCALE GENOMIC DNA]</scope>
    <source>
        <strain evidence="4 5">Mc-S-70</strain>
    </source>
</reference>
<dbReference type="InterPro" id="IPR009288">
    <property type="entry name" value="AIG2-like_dom"/>
</dbReference>
<dbReference type="PANTHER" id="PTHR31544">
    <property type="entry name" value="AIG2-LIKE PROTEIN D"/>
    <property type="match status" value="1"/>
</dbReference>
<evidence type="ECO:0000256" key="2">
    <source>
        <dbReference type="ARBA" id="ARBA00030602"/>
    </source>
</evidence>
<proteinExistence type="predicted"/>
<dbReference type="Gene3D" id="3.10.490.10">
    <property type="entry name" value="Gamma-glutamyl cyclotransferase-like"/>
    <property type="match status" value="1"/>
</dbReference>
<dbReference type="STRING" id="647171.MetfoDRAFT_1388"/>
<name>H1L014_9EURY</name>
<protein>
    <recommendedName>
        <fullName evidence="2">Putative gamma-glutamylcyclotransferase</fullName>
    </recommendedName>
</protein>
<keyword evidence="5" id="KW-1185">Reference proteome</keyword>
<dbReference type="SUPFAM" id="SSF110857">
    <property type="entry name" value="Gamma-glutamyl cyclotransferase-like"/>
    <property type="match status" value="1"/>
</dbReference>
<comment type="caution">
    <text evidence="4">The sequence shown here is derived from an EMBL/GenBank/DDBJ whole genome shotgun (WGS) entry which is preliminary data.</text>
</comment>
<dbReference type="InterPro" id="IPR013024">
    <property type="entry name" value="GGCT-like"/>
</dbReference>
<evidence type="ECO:0000313" key="4">
    <source>
        <dbReference type="EMBL" id="EHP85312.1"/>
    </source>
</evidence>
<dbReference type="GO" id="GO:0016740">
    <property type="term" value="F:transferase activity"/>
    <property type="evidence" value="ECO:0007669"/>
    <property type="project" value="UniProtKB-KW"/>
</dbReference>
<dbReference type="Proteomes" id="UP000003706">
    <property type="component" value="Unassembled WGS sequence"/>
</dbReference>
<dbReference type="InterPro" id="IPR036568">
    <property type="entry name" value="GGCT-like_sf"/>
</dbReference>
<dbReference type="OrthoDB" id="65489at2157"/>
<sequence>MKRYDGKNKKFNVFAYGELMKEERLKELINRVPKMKKGKIFGFEKFFDESIGYYGIKRKEGSTVEGVILMDITEEELRIFDDYEDEGIYYFREKTKAIDEEGNEYDVYVYLRVKEE</sequence>
<dbReference type="InterPro" id="IPR045038">
    <property type="entry name" value="AIG2-like"/>
</dbReference>
<dbReference type="AlphaFoldDB" id="H1L014"/>